<proteinExistence type="predicted"/>
<dbReference type="Gene3D" id="2.160.20.10">
    <property type="entry name" value="Single-stranded right-handed beta-helix, Pectin lyase-like"/>
    <property type="match status" value="1"/>
</dbReference>
<keyword evidence="1" id="KW-0812">Transmembrane</keyword>
<dbReference type="Gene3D" id="2.60.120.260">
    <property type="entry name" value="Galactose-binding domain-like"/>
    <property type="match status" value="1"/>
</dbReference>
<evidence type="ECO:0000313" key="4">
    <source>
        <dbReference type="EMBL" id="WTW73633.1"/>
    </source>
</evidence>
<dbReference type="Pfam" id="PF22816">
    <property type="entry name" value="CatAgl_D2"/>
    <property type="match status" value="1"/>
</dbReference>
<gene>
    <name evidence="4" type="ORF">OG398_38035</name>
</gene>
<dbReference type="InterPro" id="IPR012334">
    <property type="entry name" value="Pectin_lyas_fold"/>
</dbReference>
<dbReference type="SUPFAM" id="SSF51126">
    <property type="entry name" value="Pectin lyase-like"/>
    <property type="match status" value="1"/>
</dbReference>
<dbReference type="AlphaFoldDB" id="A0AAU2W2M2"/>
<organism evidence="4">
    <name type="scientific">Streptomyces sp. NBC_00008</name>
    <dbReference type="NCBI Taxonomy" id="2903610"/>
    <lineage>
        <taxon>Bacteria</taxon>
        <taxon>Bacillati</taxon>
        <taxon>Actinomycetota</taxon>
        <taxon>Actinomycetes</taxon>
        <taxon>Kitasatosporales</taxon>
        <taxon>Streptomycetaceae</taxon>
        <taxon>Streptomyces</taxon>
    </lineage>
</organism>
<feature type="transmembrane region" description="Helical" evidence="1">
    <location>
        <begin position="12"/>
        <end position="30"/>
    </location>
</feature>
<reference evidence="4" key="1">
    <citation type="submission" date="2022-10" db="EMBL/GenBank/DDBJ databases">
        <title>The complete genomes of actinobacterial strains from the NBC collection.</title>
        <authorList>
            <person name="Joergensen T.S."/>
            <person name="Alvarez Arevalo M."/>
            <person name="Sterndorff E.B."/>
            <person name="Faurdal D."/>
            <person name="Vuksanovic O."/>
            <person name="Mourched A.-S."/>
            <person name="Charusanti P."/>
            <person name="Shaw S."/>
            <person name="Blin K."/>
            <person name="Weber T."/>
        </authorList>
    </citation>
    <scope>NUCLEOTIDE SEQUENCE</scope>
    <source>
        <strain evidence="4">NBC_00008</strain>
    </source>
</reference>
<feature type="domain" description="CBM6/CBM35/CBM36-like 1" evidence="2">
    <location>
        <begin position="63"/>
        <end position="229"/>
    </location>
</feature>
<name>A0AAU2W2M2_9ACTN</name>
<evidence type="ECO:0000259" key="3">
    <source>
        <dbReference type="Pfam" id="PF22816"/>
    </source>
</evidence>
<keyword evidence="1" id="KW-0472">Membrane</keyword>
<dbReference type="InterPro" id="IPR033801">
    <property type="entry name" value="CBM6-CBM35-CBM36-like_1"/>
</dbReference>
<dbReference type="InterPro" id="IPR006626">
    <property type="entry name" value="PbH1"/>
</dbReference>
<dbReference type="SMART" id="SM00710">
    <property type="entry name" value="PbH1"/>
    <property type="match status" value="8"/>
</dbReference>
<keyword evidence="1" id="KW-1133">Transmembrane helix</keyword>
<evidence type="ECO:0000256" key="1">
    <source>
        <dbReference type="SAM" id="Phobius"/>
    </source>
</evidence>
<evidence type="ECO:0000259" key="2">
    <source>
        <dbReference type="Pfam" id="PF22815"/>
    </source>
</evidence>
<dbReference type="Pfam" id="PF22815">
    <property type="entry name" value="CatAgl_D1"/>
    <property type="match status" value="1"/>
</dbReference>
<dbReference type="InterPro" id="IPR055149">
    <property type="entry name" value="Agl_cat_D2"/>
</dbReference>
<accession>A0AAU2W2M2</accession>
<feature type="domain" description="Alpha-1,3-glucanase catalytic" evidence="3">
    <location>
        <begin position="256"/>
        <end position="473"/>
    </location>
</feature>
<dbReference type="InterPro" id="IPR011050">
    <property type="entry name" value="Pectin_lyase_fold/virulence"/>
</dbReference>
<dbReference type="EMBL" id="CP108313">
    <property type="protein sequence ID" value="WTW73633.1"/>
    <property type="molecule type" value="Genomic_DNA"/>
</dbReference>
<protein>
    <submittedName>
        <fullName evidence="4">Right-handed parallel beta-helix repeat-containing protein</fullName>
    </submittedName>
</protein>
<sequence length="618" mass="63296">MHRRRIRGSSRWLGGVAAVVAGTLIGVLPGSEGQAEAVAGASVGASAGDPAGGKAATAGATTPFVTVEAESGTLGGAARVRSIRPGAVVPTSATLETEASGNALVELKNAGDAVSVPNGSGGSANTLVVRASIPDAPGGGGISAPLDLYVDGTFRQAITLSSAQAWNYREATTNPDDPGAGGMPYHFYNDFPVRVSGAPIPAGSTITFRKGSGDTASVYDIDSVDLENVGPARSQPANSLSVVSYGADPEFGKDSTVAIQNAVNAARTQGKTVWIPRGRYLTNSLEPTPLDFTGVTVEGAGMWYSTLYRKSPLPATSWRSKTLVGSGTTLRDIQIDSNAVWRGVGGTGGADYGINASGAGGWLVQRIWTRHTDANWLSGSNGLIENSRTSDGYGDGFNINNGNTKDPDKLGDNITVRNNFARNTGDDSFATYSDAGASGTNGQVTGAKILSNTAIAPWWANGLRVAGGENVEVRDNLVNSVSSNSALDIGVFGDTGHPLESATISGNVLIGGGGWNSVRHGVRIGSPNSASLFPDAYTHVTLSDNVMRGAFRAGLFIDLTRVDVTLKNNTVDSPATQGILVGSGVTGTGAFAGNTVTNLRPGQVALRNDSPATFHIAD</sequence>